<dbReference type="Pfam" id="PF19636">
    <property type="entry name" value="DUF6139"/>
    <property type="match status" value="1"/>
</dbReference>
<dbReference type="EMBL" id="CP011409">
    <property type="protein sequence ID" value="AKZ63914.1"/>
    <property type="molecule type" value="Genomic_DNA"/>
</dbReference>
<sequence length="83" mass="9612">MKVDVYKRTEENDLCSYLVVPHEQPLPQEVASTEWLVHELDVDFERTGKTHFTLEPDDAFQQIGEKGYAISHLNDRTKDGNVH</sequence>
<keyword evidence="2" id="KW-1185">Reference proteome</keyword>
<evidence type="ECO:0008006" key="3">
    <source>
        <dbReference type="Google" id="ProtNLM"/>
    </source>
</evidence>
<evidence type="ECO:0000313" key="1">
    <source>
        <dbReference type="EMBL" id="AKZ63914.1"/>
    </source>
</evidence>
<organism evidence="1 2">
    <name type="scientific">Herbaspirillum hiltneri N3</name>
    <dbReference type="NCBI Taxonomy" id="1262470"/>
    <lineage>
        <taxon>Bacteria</taxon>
        <taxon>Pseudomonadati</taxon>
        <taxon>Pseudomonadota</taxon>
        <taxon>Betaproteobacteria</taxon>
        <taxon>Burkholderiales</taxon>
        <taxon>Oxalobacteraceae</taxon>
        <taxon>Herbaspirillum</taxon>
    </lineage>
</organism>
<protein>
    <recommendedName>
        <fullName evidence="3">YcgL domain-containing protein</fullName>
    </recommendedName>
</protein>
<reference evidence="2" key="1">
    <citation type="journal article" date="2015" name="Genome Announc.">
        <title>Complete Genome Sequence of Herbaspirillum hiltneri N3 (DSM 17495), Isolated from Surface-Sterilized Wheat Roots.</title>
        <authorList>
            <person name="Guizelini D."/>
            <person name="Saizaki P.M."/>
            <person name="Coimbra N.A."/>
            <person name="Weiss V.A."/>
            <person name="Faoro H."/>
            <person name="Sfeir M.Z."/>
            <person name="Baura V.A."/>
            <person name="Monteiro R.A."/>
            <person name="Chubatsu L.S."/>
            <person name="Souza E.M."/>
            <person name="Cruz L.M."/>
            <person name="Pedrosa F.O."/>
            <person name="Raittz R.T."/>
            <person name="Marchaukoski J.N."/>
            <person name="Steffens M.B."/>
        </authorList>
    </citation>
    <scope>NUCLEOTIDE SEQUENCE [LARGE SCALE GENOMIC DNA]</scope>
    <source>
        <strain evidence="2">N3</strain>
    </source>
</reference>
<evidence type="ECO:0000313" key="2">
    <source>
        <dbReference type="Proteomes" id="UP000063429"/>
    </source>
</evidence>
<gene>
    <name evidence="1" type="ORF">F506_15715</name>
</gene>
<dbReference type="Proteomes" id="UP000063429">
    <property type="component" value="Chromosome"/>
</dbReference>
<accession>A0ABN4I1D6</accession>
<name>A0ABN4I1D6_9BURK</name>
<dbReference type="InterPro" id="IPR046137">
    <property type="entry name" value="DUF6139"/>
</dbReference>
<proteinExistence type="predicted"/>